<keyword evidence="1" id="KW-0175">Coiled coil</keyword>
<protein>
    <recommendedName>
        <fullName evidence="4">Tail fiber protein</fullName>
    </recommendedName>
</protein>
<gene>
    <name evidence="2" type="ORF">AhSzw1_108</name>
</gene>
<evidence type="ECO:0000313" key="2">
    <source>
        <dbReference type="EMBL" id="AVR76144.1"/>
    </source>
</evidence>
<proteinExistence type="predicted"/>
<organism evidence="2 3">
    <name type="scientific">Aeromonas phage AhSzw-1</name>
    <dbReference type="NCBI Taxonomy" id="2138299"/>
    <lineage>
        <taxon>Viruses</taxon>
        <taxon>Duplodnaviria</taxon>
        <taxon>Heunggongvirae</taxon>
        <taxon>Uroviricota</taxon>
        <taxon>Caudoviricetes</taxon>
        <taxon>Demerecviridae</taxon>
        <taxon>Shenzhenvirus</taxon>
        <taxon>Shenzhenvirus AhSzw1</taxon>
    </lineage>
</organism>
<sequence>MSKEITLTEALATLKVLRAKQDNLVRTGTFVGVSARDKVGSQAKEVASAQFQSEFDRLKAFSAKIQEIGAKLYEANSKTTVVVAGKTYTLAEAIYRKGHTSEEAERIRVLKAALQRAEATAAKAKETAEKRADQQVETLLAGRNKDTGVADLAVEMRTKLIADEKIEVVDPNKLADYILAAEEDLVSFSTEVDVAISLVNATTKITVNI</sequence>
<evidence type="ECO:0000256" key="1">
    <source>
        <dbReference type="SAM" id="Coils"/>
    </source>
</evidence>
<name>A0A2R4AM83_9CAUD</name>
<dbReference type="EMBL" id="MG676225">
    <property type="protein sequence ID" value="AVR76144.1"/>
    <property type="molecule type" value="Genomic_DNA"/>
</dbReference>
<accession>A0A2R4AM83</accession>
<feature type="coiled-coil region" evidence="1">
    <location>
        <begin position="107"/>
        <end position="134"/>
    </location>
</feature>
<evidence type="ECO:0000313" key="3">
    <source>
        <dbReference type="Proteomes" id="UP000244342"/>
    </source>
</evidence>
<evidence type="ECO:0008006" key="4">
    <source>
        <dbReference type="Google" id="ProtNLM"/>
    </source>
</evidence>
<dbReference type="Proteomes" id="UP000244342">
    <property type="component" value="Segment"/>
</dbReference>
<keyword evidence="3" id="KW-1185">Reference proteome</keyword>
<reference evidence="3" key="1">
    <citation type="submission" date="2017-12" db="EMBL/GenBank/DDBJ databases">
        <title>Genomic characterization of T5-related Aeromonas hydrophila phages AhSzq-1 and AhSzw-1 and proposal to be two new species.</title>
        <authorList>
            <person name="Yuan S."/>
            <person name="Chen L."/>
            <person name="Ma Y."/>
        </authorList>
    </citation>
    <scope>NUCLEOTIDE SEQUENCE [LARGE SCALE GENOMIC DNA]</scope>
</reference>